<dbReference type="PROSITE" id="PS51819">
    <property type="entry name" value="VOC"/>
    <property type="match status" value="1"/>
</dbReference>
<dbReference type="InterPro" id="IPR037523">
    <property type="entry name" value="VOC_core"/>
</dbReference>
<evidence type="ECO:0000313" key="3">
    <source>
        <dbReference type="Proteomes" id="UP000663901"/>
    </source>
</evidence>
<organism evidence="2 3">
    <name type="scientific">Pantoea ananas</name>
    <name type="common">Erwinia uredovora</name>
    <dbReference type="NCBI Taxonomy" id="553"/>
    <lineage>
        <taxon>Bacteria</taxon>
        <taxon>Pseudomonadati</taxon>
        <taxon>Pseudomonadota</taxon>
        <taxon>Gammaproteobacteria</taxon>
        <taxon>Enterobacterales</taxon>
        <taxon>Erwiniaceae</taxon>
        <taxon>Pantoea</taxon>
    </lineage>
</organism>
<proteinExistence type="predicted"/>
<name>A0A8A4KDX9_PANAN</name>
<dbReference type="InterPro" id="IPR029068">
    <property type="entry name" value="Glyas_Bleomycin-R_OHBP_Dase"/>
</dbReference>
<accession>A0A8A4KDX9</accession>
<dbReference type="Proteomes" id="UP000663901">
    <property type="component" value="Chromosome"/>
</dbReference>
<dbReference type="Pfam" id="PF22658">
    <property type="entry name" value="YycE-like_N"/>
    <property type="match status" value="1"/>
</dbReference>
<reference evidence="2" key="1">
    <citation type="submission" date="2020-07" db="EMBL/GenBank/DDBJ databases">
        <title>Genome Sequences for Panteoa spp. that cause Center Rot in Onions.</title>
        <authorList>
            <person name="Asselin J.A."/>
            <person name="Helmann T."/>
            <person name="Beer S."/>
            <person name="Stodghill P."/>
        </authorList>
    </citation>
    <scope>NUCLEOTIDE SEQUENCE</scope>
    <source>
        <strain evidence="2">OC5a</strain>
    </source>
</reference>
<dbReference type="CDD" id="cd06587">
    <property type="entry name" value="VOC"/>
    <property type="match status" value="1"/>
</dbReference>
<dbReference type="RefSeq" id="WP_028715135.1">
    <property type="nucleotide sequence ID" value="NZ_CP059084.1"/>
</dbReference>
<dbReference type="Pfam" id="PF22659">
    <property type="entry name" value="YycE-like_C"/>
    <property type="match status" value="1"/>
</dbReference>
<evidence type="ECO:0000259" key="1">
    <source>
        <dbReference type="PROSITE" id="PS51819"/>
    </source>
</evidence>
<feature type="domain" description="VOC" evidence="1">
    <location>
        <begin position="4"/>
        <end position="126"/>
    </location>
</feature>
<dbReference type="SUPFAM" id="SSF54593">
    <property type="entry name" value="Glyoxalase/Bleomycin resistance protein/Dihydroxybiphenyl dioxygenase"/>
    <property type="match status" value="1"/>
</dbReference>
<dbReference type="EMBL" id="CP059084">
    <property type="protein sequence ID" value="QTC44536.1"/>
    <property type="molecule type" value="Genomic_DNA"/>
</dbReference>
<protein>
    <submittedName>
        <fullName evidence="2">VOC family protein</fullName>
    </submittedName>
</protein>
<dbReference type="InterPro" id="IPR058997">
    <property type="entry name" value="YycE-like_C"/>
</dbReference>
<dbReference type="InterPro" id="IPR058998">
    <property type="entry name" value="YycE-like_N"/>
</dbReference>
<evidence type="ECO:0000313" key="2">
    <source>
        <dbReference type="EMBL" id="QTC44536.1"/>
    </source>
</evidence>
<dbReference type="Gene3D" id="3.10.180.10">
    <property type="entry name" value="2,3-Dihydroxybiphenyl 1,2-Dioxygenase, domain 1"/>
    <property type="match status" value="1"/>
</dbReference>
<gene>
    <name evidence="2" type="ORF">H0Z12_12350</name>
</gene>
<dbReference type="AlphaFoldDB" id="A0A8A4KDX9"/>
<sequence length="130" mass="14718">MTIQQLRIARPVTDLAESSAMYCSGLGLMPIGEFTDHEGFSGVMLGDETLSWHLEFTQCHHHPVKPASTAEDLLVLYLPNEADWQQRCLSLTRAGFTRVTSFNPYWAENGATFQDKDGYRTVLQHGTWRL</sequence>